<dbReference type="AlphaFoldDB" id="A0A1L7RLJ8"/>
<reference evidence="1" key="1">
    <citation type="submission" date="2014-07" db="EMBL/GenBank/DDBJ databases">
        <authorList>
            <person name="Zhang J.E."/>
            <person name="Yang H."/>
            <person name="Guo J."/>
            <person name="Deng Z."/>
            <person name="Luo H."/>
            <person name="Luo M."/>
            <person name="Zhao B."/>
        </authorList>
    </citation>
    <scope>NUCLEOTIDE SEQUENCE</scope>
    <source>
        <strain evidence="1">AM4</strain>
    </source>
</reference>
<protein>
    <submittedName>
        <fullName evidence="1">Uncharacterized protein</fullName>
    </submittedName>
</protein>
<gene>
    <name evidence="1" type="ORF">AAM4_1208</name>
</gene>
<sequence length="50" mass="5189">MPTRPTAANARYLVKAVKALPPSAAVVTDCTEKTMVSPNASRASVAMSRA</sequence>
<evidence type="ECO:0000313" key="1">
    <source>
        <dbReference type="EMBL" id="CED91040.1"/>
    </source>
</evidence>
<organism evidence="1">
    <name type="scientific">Actinomyces succiniciruminis</name>
    <dbReference type="NCBI Taxonomy" id="1522002"/>
    <lineage>
        <taxon>Bacteria</taxon>
        <taxon>Bacillati</taxon>
        <taxon>Actinomycetota</taxon>
        <taxon>Actinomycetes</taxon>
        <taxon>Actinomycetales</taxon>
        <taxon>Actinomycetaceae</taxon>
        <taxon>Actinomyces</taxon>
    </lineage>
</organism>
<name>A0A1L7RLJ8_9ACTO</name>
<accession>A0A1L7RLJ8</accession>
<dbReference type="EMBL" id="LK995493">
    <property type="protein sequence ID" value="CED91040.1"/>
    <property type="molecule type" value="Genomic_DNA"/>
</dbReference>
<proteinExistence type="predicted"/>